<dbReference type="PANTHER" id="PTHR43581:SF2">
    <property type="entry name" value="EXCINUCLEASE ATPASE SUBUNIT"/>
    <property type="match status" value="1"/>
</dbReference>
<dbReference type="Gene3D" id="3.40.50.300">
    <property type="entry name" value="P-loop containing nucleotide triphosphate hydrolases"/>
    <property type="match status" value="2"/>
</dbReference>
<dbReference type="Proteomes" id="UP000197587">
    <property type="component" value="Unassembled WGS sequence"/>
</dbReference>
<organism evidence="2 3">
    <name type="scientific">Kaistella haifensis DSM 19056</name>
    <dbReference type="NCBI Taxonomy" id="1450526"/>
    <lineage>
        <taxon>Bacteria</taxon>
        <taxon>Pseudomonadati</taxon>
        <taxon>Bacteroidota</taxon>
        <taxon>Flavobacteriia</taxon>
        <taxon>Flavobacteriales</taxon>
        <taxon>Weeksellaceae</taxon>
        <taxon>Chryseobacterium group</taxon>
        <taxon>Kaistella</taxon>
    </lineage>
</organism>
<comment type="caution">
    <text evidence="2">The sequence shown here is derived from an EMBL/GenBank/DDBJ whole genome shotgun (WGS) entry which is preliminary data.</text>
</comment>
<accession>A0A246BA22</accession>
<feature type="domain" description="Endonuclease GajA/Old nuclease/RecF-like AAA" evidence="1">
    <location>
        <begin position="10"/>
        <end position="388"/>
    </location>
</feature>
<protein>
    <recommendedName>
        <fullName evidence="1">Endonuclease GajA/Old nuclease/RecF-like AAA domain-containing protein</fullName>
    </recommendedName>
</protein>
<dbReference type="GO" id="GO:0005524">
    <property type="term" value="F:ATP binding"/>
    <property type="evidence" value="ECO:0007669"/>
    <property type="project" value="InterPro"/>
</dbReference>
<sequence>MKKYKYTVPKGYKGIANDIILEFNTNLAVITGLNGSGKSTILKCLYENYPDRSKCFIKTLQTIDERRKSVTYSSGVRLNDEISFERVMEDIESIGLRRRGRADLLFLDRTDFYSSLFDTDSIYYQNGYSYLEAIAKLLSDYQFDELDNIKSCLGLVTEKDINNKLINELNQNNEDNIKLFGVKKGRNILEKFNSLGFNEDQNLILRKKKKSIEERFRIDLRKNSRIHSEEALKSYVYDLLTREFRSIESIVHKMSNKIFQDFKTKNSRRKIKKLWEEINDELQKYSEKGYFKYKLVPPKSYESYYEIAFEHFNKHSKTYIHFDSLSSGEKIIFELICYYFAAKESKLEMIMLDEFDANLNPLLAERYIAVIKEQFKSINVILTTHSPSTVVEVAPVELFELTDSRELKCASDEEGKRDILKRLAPKFVYHGEFGILEDVFNIKYELIVFVEGKNDVKNFESGITEEKYKFIDSRGVGNMPDLVKIFKVIPFFQKLAEQKQIVFLFDFDKEGTENLVKCLHKDDNQQSVYQKFAQKEYYCKKIENELNIYVSHLIPDENHSWHTKDEYRHQELKQEGNEGIGRQLALLKRIKSGYYDLI</sequence>
<dbReference type="SUPFAM" id="SSF52540">
    <property type="entry name" value="P-loop containing nucleoside triphosphate hydrolases"/>
    <property type="match status" value="1"/>
</dbReference>
<keyword evidence="3" id="KW-1185">Reference proteome</keyword>
<evidence type="ECO:0000313" key="3">
    <source>
        <dbReference type="Proteomes" id="UP000197587"/>
    </source>
</evidence>
<dbReference type="InterPro" id="IPR027417">
    <property type="entry name" value="P-loop_NTPase"/>
</dbReference>
<dbReference type="AlphaFoldDB" id="A0A246BA22"/>
<dbReference type="PANTHER" id="PTHR43581">
    <property type="entry name" value="ATP/GTP PHOSPHATASE"/>
    <property type="match status" value="1"/>
</dbReference>
<evidence type="ECO:0000259" key="1">
    <source>
        <dbReference type="Pfam" id="PF13175"/>
    </source>
</evidence>
<dbReference type="GO" id="GO:0016887">
    <property type="term" value="F:ATP hydrolysis activity"/>
    <property type="evidence" value="ECO:0007669"/>
    <property type="project" value="InterPro"/>
</dbReference>
<dbReference type="InterPro" id="IPR051396">
    <property type="entry name" value="Bact_Antivir_Def_Nuclease"/>
</dbReference>
<dbReference type="Pfam" id="PF13175">
    <property type="entry name" value="AAA_15"/>
    <property type="match status" value="1"/>
</dbReference>
<reference evidence="2 3" key="2">
    <citation type="submission" date="2017-05" db="EMBL/GenBank/DDBJ databases">
        <title>Genome of Chryseobacterium haifense.</title>
        <authorList>
            <person name="Newman J.D."/>
        </authorList>
    </citation>
    <scope>NUCLEOTIDE SEQUENCE [LARGE SCALE GENOMIC DNA]</scope>
    <source>
        <strain evidence="2 3">DSM 19056</strain>
    </source>
</reference>
<gene>
    <name evidence="2" type="ORF">AP75_07825</name>
</gene>
<evidence type="ECO:0000313" key="2">
    <source>
        <dbReference type="EMBL" id="OWK98083.1"/>
    </source>
</evidence>
<dbReference type="EMBL" id="JASZ02000014">
    <property type="protein sequence ID" value="OWK98083.1"/>
    <property type="molecule type" value="Genomic_DNA"/>
</dbReference>
<proteinExistence type="predicted"/>
<reference evidence="2 3" key="1">
    <citation type="submission" date="2014-01" db="EMBL/GenBank/DDBJ databases">
        <authorList>
            <consortium name="Genome Consortium for Active Teaching"/>
            <person name="Sontag T.C."/>
            <person name="Newman J.D."/>
        </authorList>
    </citation>
    <scope>NUCLEOTIDE SEQUENCE [LARGE SCALE GENOMIC DNA]</scope>
    <source>
        <strain evidence="2 3">DSM 19056</strain>
    </source>
</reference>
<name>A0A246BA22_9FLAO</name>
<dbReference type="RefSeq" id="WP_031502140.1">
    <property type="nucleotide sequence ID" value="NZ_JASZ02000014.1"/>
</dbReference>
<dbReference type="InterPro" id="IPR041685">
    <property type="entry name" value="AAA_GajA/Old/RecF-like"/>
</dbReference>